<dbReference type="EMBL" id="BX569695">
    <property type="protein sequence ID" value="CAE08731.1"/>
    <property type="molecule type" value="Genomic_DNA"/>
</dbReference>
<dbReference type="NCBIfam" id="TIGR03492">
    <property type="entry name" value="lipid-A-disaccharide synthase-related protein"/>
    <property type="match status" value="1"/>
</dbReference>
<dbReference type="HOGENOM" id="CLU_035659_0_0_3"/>
<organism evidence="2 3">
    <name type="scientific">Parasynechococcus marenigrum (strain WH8102)</name>
    <dbReference type="NCBI Taxonomy" id="84588"/>
    <lineage>
        <taxon>Bacteria</taxon>
        <taxon>Bacillati</taxon>
        <taxon>Cyanobacteriota</taxon>
        <taxon>Cyanophyceae</taxon>
        <taxon>Synechococcales</taxon>
        <taxon>Prochlorococcaceae</taxon>
        <taxon>Parasynechococcus</taxon>
        <taxon>Parasynechococcus marenigrum</taxon>
    </lineage>
</organism>
<dbReference type="RefSeq" id="WP_011129072.1">
    <property type="nucleotide sequence ID" value="NC_005070.1"/>
</dbReference>
<evidence type="ECO:0008006" key="4">
    <source>
        <dbReference type="Google" id="ProtNLM"/>
    </source>
</evidence>
<dbReference type="Proteomes" id="UP000001422">
    <property type="component" value="Chromosome"/>
</dbReference>
<evidence type="ECO:0000256" key="1">
    <source>
        <dbReference type="SAM" id="MobiDB-lite"/>
    </source>
</evidence>
<protein>
    <recommendedName>
        <fullName evidence="4">Lipid-A-disaccharide synthase</fullName>
    </recommendedName>
</protein>
<dbReference type="PANTHER" id="PTHR39517">
    <property type="entry name" value="SLL0192 PROTEIN"/>
    <property type="match status" value="1"/>
</dbReference>
<dbReference type="KEGG" id="syw:SYNW2216"/>
<dbReference type="InterPro" id="IPR019994">
    <property type="entry name" value="Lipid-A-disac_synthase-rel_put"/>
</dbReference>
<evidence type="ECO:0000313" key="2">
    <source>
        <dbReference type="EMBL" id="CAE08731.1"/>
    </source>
</evidence>
<dbReference type="STRING" id="84588.SYNW2216"/>
<evidence type="ECO:0000313" key="3">
    <source>
        <dbReference type="Proteomes" id="UP000001422"/>
    </source>
</evidence>
<sequence length="389" mass="42332">MGQILLLSNGHGEDVSGALIGQALRSMGHSVQALPLAGLGSPYQQAGIPLLGRSHEFSTGGIGYTSLRGRLTELVQGQILYLLRRLLRLLRHGHRFDLIVVVGDVIPVIAAWLTRRPVATYLVAYSSHYEGRLRLPWPCGELLATRRFKAVFSRDQLTADDLTDQLQRPVQFIGNPFMDPVLTPDDALPTARRRIGLLPGSRRPELEENLLLLLQLIEQLPRDADLSLDLALVSSLEDAALQTLAGRVGWHLERGVLSREGTLPLKVQRGAFQAVLQHSDLIIGMAGTAIEQAVGLAKPALQLPGKGPQFTARFAEAQRRLLGPTVFCAPGKAASRDNIEATAALALDLLERSRNDHELQEQCRREASRRLGTSGGGTRMAAAISDLLP</sequence>
<dbReference type="SUPFAM" id="SSF53756">
    <property type="entry name" value="UDP-Glycosyltransferase/glycogen phosphorylase"/>
    <property type="match status" value="1"/>
</dbReference>
<name>Q7U456_PARMW</name>
<proteinExistence type="predicted"/>
<dbReference type="eggNOG" id="COG4370">
    <property type="taxonomic scope" value="Bacteria"/>
</dbReference>
<feature type="region of interest" description="Disordered" evidence="1">
    <location>
        <begin position="369"/>
        <end position="389"/>
    </location>
</feature>
<keyword evidence="3" id="KW-1185">Reference proteome</keyword>
<reference evidence="2 3" key="1">
    <citation type="journal article" date="2003" name="Nature">
        <title>The genome of a motile marine Synechococcus.</title>
        <authorList>
            <person name="Palenik B."/>
            <person name="Brahamsha B."/>
            <person name="Larimer F."/>
            <person name="Land M."/>
            <person name="Hauser L."/>
            <person name="Chain P."/>
            <person name="Lamerdin J."/>
            <person name="Regala W."/>
            <person name="Allen E.A."/>
            <person name="McCarren J."/>
            <person name="Paulsen I."/>
            <person name="Dufresne A."/>
            <person name="Partensky F."/>
            <person name="Webb E."/>
            <person name="Waterbury J."/>
        </authorList>
    </citation>
    <scope>NUCLEOTIDE SEQUENCE [LARGE SCALE GENOMIC DNA]</scope>
    <source>
        <strain evidence="2 3">WH8102</strain>
    </source>
</reference>
<gene>
    <name evidence="2" type="ordered locus">SYNW2216</name>
</gene>
<dbReference type="AlphaFoldDB" id="Q7U456"/>
<dbReference type="PANTHER" id="PTHR39517:SF1">
    <property type="entry name" value="LIPID-A-DISACCHARIDE SYNTHASE"/>
    <property type="match status" value="1"/>
</dbReference>
<accession>Q7U456</accession>